<evidence type="ECO:0000256" key="1">
    <source>
        <dbReference type="SAM" id="Phobius"/>
    </source>
</evidence>
<evidence type="ECO:0000313" key="4">
    <source>
        <dbReference type="EMBL" id="RZN63564.1"/>
    </source>
</evidence>
<accession>A0A3R9R3S7</accession>
<keyword evidence="1" id="KW-0812">Transmembrane</keyword>
<sequence length="866" mass="94148">MRREIAILLIMILFLQYTDVIAVDSNVTVVKLGISPDNVKSTPSPLILSDGVVVAINNLLKKICFDGREIWTSSIPYRVKFLLETDSSLLVFSEGGSLYLVDAVNGNVLDSISLGGEVSTQPIISSGMIYVPLSSGNLITLNLLSLRRAWSIKLDSVPRLLTSFSGGVAVATSKNTYLIFSSSYIIPINIALMNIGSVAGKVVGITDSRDVVLIDKDGSIKVLTSIKSGFIPAGQLVSAGNNVYILTGGGSFIRINVVDGSISSEMLDMWPLCQPLISEGAIVALGSNSIIIKNIFGTTIYKESIGGLSSVASFRGFSESGEAYLASISSSGDLIIDKIDLLLFFGEKYVKDRVVNIYGDICLLTNSEKRVSLYMLDNSTGSMKISEIAVISPGFCKSISISASVPENWTYLIAGFVIDGHKLSPIISAKYQPQVVTAGEIKLKMPDSVSIPLGGTENISLVINNTMDTEEFDLSAEAEGVVLSFPNKIKIEKNKLTEVYIKILGKQEGGSVLHVKILSKGEVLAEGKTQLKIVPVKVLDNLNVVQRDNNFFLLANLTNRIGDKINMVLEIYLDGIKVNQTNIYFANKGESKGFAMPVKLAQGNHSLSAVVSADGIVIDRVSRGIQIGLGTQTSKVSLANIPYLLAAFIIALASIGGLLVYRRRKKPAYAARLPPKPPATVPSLEKIETEVPEAERLPEVALEKPEEEKPRELMRPEVNIEEIKDRIGGVKSELLDVKSLNESIEGEVGEEVFHDEISELEERISEVEGLLSSNRLDEAANEIDKLAETVSSLKKRVIAARQVLINNWDVVEKRIDIMLRIWGRAPSSMLTMVPPELRMVALKMYAKKRGDVEIVGDEIRKKESAE</sequence>
<dbReference type="Proteomes" id="UP000277582">
    <property type="component" value="Unassembled WGS sequence"/>
</dbReference>
<dbReference type="InterPro" id="IPR011047">
    <property type="entry name" value="Quinoprotein_ADH-like_sf"/>
</dbReference>
<dbReference type="OrthoDB" id="387758at2157"/>
<dbReference type="EMBL" id="RCOS01000099">
    <property type="protein sequence ID" value="RSN74194.1"/>
    <property type="molecule type" value="Genomic_DNA"/>
</dbReference>
<organism evidence="3 5">
    <name type="scientific">Candidatus Methanodesulfokora washburnensis</name>
    <dbReference type="NCBI Taxonomy" id="2478471"/>
    <lineage>
        <taxon>Archaea</taxon>
        <taxon>Thermoproteota</taxon>
        <taxon>Candidatus Korarchaeia</taxon>
        <taxon>Candidatus Korarchaeia incertae sedis</taxon>
        <taxon>Candidatus Methanodesulfokora</taxon>
    </lineage>
</organism>
<name>A0A3R9R3S7_9CREN</name>
<protein>
    <recommendedName>
        <fullName evidence="2">Pyrrolo-quinoline quinone repeat domain-containing protein</fullName>
    </recommendedName>
</protein>
<dbReference type="RefSeq" id="WP_125671590.1">
    <property type="nucleotide sequence ID" value="NZ_RCOS01000099.1"/>
</dbReference>
<feature type="transmembrane region" description="Helical" evidence="1">
    <location>
        <begin position="641"/>
        <end position="661"/>
    </location>
</feature>
<comment type="caution">
    <text evidence="3">The sequence shown here is derived from an EMBL/GenBank/DDBJ whole genome shotgun (WGS) entry which is preliminary data.</text>
</comment>
<dbReference type="EMBL" id="RXII01000010">
    <property type="protein sequence ID" value="RZN63564.1"/>
    <property type="molecule type" value="Genomic_DNA"/>
</dbReference>
<dbReference type="InterPro" id="IPR002372">
    <property type="entry name" value="PQQ_rpt_dom"/>
</dbReference>
<evidence type="ECO:0000259" key="2">
    <source>
        <dbReference type="Pfam" id="PF13360"/>
    </source>
</evidence>
<proteinExistence type="predicted"/>
<gene>
    <name evidence="3" type="ORF">D6D85_08615</name>
    <name evidence="4" type="ORF">EF810_00605</name>
</gene>
<keyword evidence="1" id="KW-1133">Transmembrane helix</keyword>
<dbReference type="SUPFAM" id="SSF50998">
    <property type="entry name" value="Quinoprotein alcohol dehydrogenase-like"/>
    <property type="match status" value="1"/>
</dbReference>
<dbReference type="Proteomes" id="UP000316217">
    <property type="component" value="Unassembled WGS sequence"/>
</dbReference>
<keyword evidence="1" id="KW-0472">Membrane</keyword>
<dbReference type="Pfam" id="PF13360">
    <property type="entry name" value="PQQ_2"/>
    <property type="match status" value="1"/>
</dbReference>
<dbReference type="Gene3D" id="2.130.10.10">
    <property type="entry name" value="YVTN repeat-like/Quinoprotein amine dehydrogenase"/>
    <property type="match status" value="1"/>
</dbReference>
<evidence type="ECO:0000313" key="3">
    <source>
        <dbReference type="EMBL" id="RSN74194.1"/>
    </source>
</evidence>
<reference evidence="3 5" key="1">
    <citation type="submission" date="2018-10" db="EMBL/GenBank/DDBJ databases">
        <title>Co-occurring genomic capacity for anaerobic methane metabolism and dissimilatory sulfite reduction discovered in the Korarchaeota.</title>
        <authorList>
            <person name="Mckay L.J."/>
            <person name="Dlakic M."/>
            <person name="Fields M.W."/>
            <person name="Delmont T.O."/>
            <person name="Eren A.M."/>
            <person name="Jay Z.J."/>
            <person name="Klingelsmith K.B."/>
            <person name="Rusch D.B."/>
            <person name="Inskeep W.P."/>
        </authorList>
    </citation>
    <scope>NUCLEOTIDE SEQUENCE [LARGE SCALE GENOMIC DNA]</scope>
    <source>
        <strain evidence="3 5">MDKW</strain>
    </source>
</reference>
<dbReference type="InterPro" id="IPR015943">
    <property type="entry name" value="WD40/YVTN_repeat-like_dom_sf"/>
</dbReference>
<dbReference type="AlphaFoldDB" id="A0A3R9R3S7"/>
<feature type="domain" description="Pyrrolo-quinoline quinone repeat" evidence="2">
    <location>
        <begin position="50"/>
        <end position="188"/>
    </location>
</feature>
<reference evidence="4 6" key="2">
    <citation type="journal article" date="2019" name="Nat. Microbiol.">
        <title>Wide diversity of methane and short-chain alkane metabolisms in uncultured archaea.</title>
        <authorList>
            <person name="Borrel G."/>
            <person name="Adam P.S."/>
            <person name="McKay L.J."/>
            <person name="Chen L.X."/>
            <person name="Sierra-Garcia I.N."/>
            <person name="Sieber C.M."/>
            <person name="Letourneur Q."/>
            <person name="Ghozlane A."/>
            <person name="Andersen G.L."/>
            <person name="Li W.J."/>
            <person name="Hallam S.J."/>
            <person name="Muyzer G."/>
            <person name="de Oliveira V.M."/>
            <person name="Inskeep W.P."/>
            <person name="Banfield J.F."/>
            <person name="Gribaldo S."/>
        </authorList>
    </citation>
    <scope>NUCLEOTIDE SEQUENCE [LARGE SCALE GENOMIC DNA]</scope>
    <source>
        <strain evidence="4">NM4</strain>
    </source>
</reference>
<evidence type="ECO:0000313" key="6">
    <source>
        <dbReference type="Proteomes" id="UP000316217"/>
    </source>
</evidence>
<keyword evidence="5" id="KW-1185">Reference proteome</keyword>
<evidence type="ECO:0000313" key="5">
    <source>
        <dbReference type="Proteomes" id="UP000277582"/>
    </source>
</evidence>